<protein>
    <submittedName>
        <fullName evidence="1">Uncharacterized protein</fullName>
    </submittedName>
</protein>
<dbReference type="OrthoDB" id="6998958at2"/>
<gene>
    <name evidence="1" type="ORF">SAMN05216575_10974</name>
</gene>
<reference evidence="1 2" key="1">
    <citation type="submission" date="2016-10" db="EMBL/GenBank/DDBJ databases">
        <authorList>
            <person name="de Groot N.N."/>
        </authorList>
    </citation>
    <scope>NUCLEOTIDE SEQUENCE [LARGE SCALE GENOMIC DNA]</scope>
    <source>
        <strain evidence="1 2">JCM 10630</strain>
    </source>
</reference>
<proteinExistence type="predicted"/>
<name>A0A1G7MLR2_9GAMM</name>
<organism evidence="1 2">
    <name type="scientific">Ectopseudomonas alcaliphila</name>
    <dbReference type="NCBI Taxonomy" id="101564"/>
    <lineage>
        <taxon>Bacteria</taxon>
        <taxon>Pseudomonadati</taxon>
        <taxon>Pseudomonadota</taxon>
        <taxon>Gammaproteobacteria</taxon>
        <taxon>Pseudomonadales</taxon>
        <taxon>Pseudomonadaceae</taxon>
        <taxon>Ectopseudomonas</taxon>
    </lineage>
</organism>
<dbReference type="Proteomes" id="UP000182413">
    <property type="component" value="Unassembled WGS sequence"/>
</dbReference>
<evidence type="ECO:0000313" key="2">
    <source>
        <dbReference type="Proteomes" id="UP000182413"/>
    </source>
</evidence>
<dbReference type="EMBL" id="FNAE01000009">
    <property type="protein sequence ID" value="SDF62020.1"/>
    <property type="molecule type" value="Genomic_DNA"/>
</dbReference>
<sequence length="262" mass="28363">MAWVKETFIVAGRILCRPSGTGKPFAPMGLGSTMTQNHEVNKITLANTMIPSGGNYDTYSRVTAMTLAFNFREFFTANFARFLWATVNDLPSEPVTGEVVTVGVNMVSMLSKMPLSITAVVDAETGLVEYDEDIDFRLTGSGIEPLPGGALATAIAAAEAADEEYQLEVDYVSAPIDDIQPLAGSQVELEILFEGVNAVGTQKRTNNLYYICKFDLVAALSWINVEDFMGMEVTCEVLGDTSRSGVGVSPYMKIMKEKPLPA</sequence>
<dbReference type="AlphaFoldDB" id="A0A1G7MLR2"/>
<evidence type="ECO:0000313" key="1">
    <source>
        <dbReference type="EMBL" id="SDF62020.1"/>
    </source>
</evidence>
<accession>A0A1G7MLR2</accession>